<evidence type="ECO:0000313" key="1">
    <source>
        <dbReference type="EMBL" id="AWH96190.1"/>
    </source>
</evidence>
<evidence type="ECO:0000313" key="2">
    <source>
        <dbReference type="Proteomes" id="UP000244903"/>
    </source>
</evidence>
<dbReference type="KEGG" id="dpc:A6048_12520"/>
<keyword evidence="2" id="KW-1185">Reference proteome</keyword>
<sequence>MWAATCTRATRDQSNRDDMMWFADRVGDVVKSGGANVSLVTAHSIPHTATGETWEVELRGRR</sequence>
<proteinExistence type="predicted"/>
<gene>
    <name evidence="1" type="ORF">A6048_12520</name>
</gene>
<dbReference type="AlphaFoldDB" id="A0AAD0NN49"/>
<name>A0AAD0NN49_9ACTN</name>
<dbReference type="EMBL" id="CP015453">
    <property type="protein sequence ID" value="AWH96190.1"/>
    <property type="molecule type" value="Genomic_DNA"/>
</dbReference>
<dbReference type="Proteomes" id="UP000244903">
    <property type="component" value="Chromosome"/>
</dbReference>
<reference evidence="1 2" key="1">
    <citation type="submission" date="2016-04" db="EMBL/GenBank/DDBJ databases">
        <title>Complete genome sequence of the haloalkaliphilic hydrocarbon-degrading bacterium Dietzia psychralcaliphila ILA-1T, isolated from a drain of a fish product-processing plant.</title>
        <authorList>
            <person name="Zhao J."/>
            <person name="Hu B."/>
            <person name="Geng S."/>
            <person name="Nie Y."/>
            <person name="Tang Y."/>
        </authorList>
    </citation>
    <scope>NUCLEOTIDE SEQUENCE [LARGE SCALE GENOMIC DNA]</scope>
    <source>
        <strain evidence="1 2">ILA-1</strain>
    </source>
</reference>
<accession>A0AAD0NN49</accession>
<organism evidence="1 2">
    <name type="scientific">Dietzia psychralcaliphila</name>
    <dbReference type="NCBI Taxonomy" id="139021"/>
    <lineage>
        <taxon>Bacteria</taxon>
        <taxon>Bacillati</taxon>
        <taxon>Actinomycetota</taxon>
        <taxon>Actinomycetes</taxon>
        <taxon>Mycobacteriales</taxon>
        <taxon>Dietziaceae</taxon>
        <taxon>Dietzia</taxon>
    </lineage>
</organism>
<protein>
    <submittedName>
        <fullName evidence="1">Uncharacterized protein</fullName>
    </submittedName>
</protein>